<evidence type="ECO:0000256" key="4">
    <source>
        <dbReference type="ARBA" id="ARBA00022989"/>
    </source>
</evidence>
<evidence type="ECO:0000256" key="3">
    <source>
        <dbReference type="ARBA" id="ARBA00022692"/>
    </source>
</evidence>
<dbReference type="AlphaFoldDB" id="A0A9D1DCG0"/>
<evidence type="ECO:0000256" key="6">
    <source>
        <dbReference type="SAM" id="Phobius"/>
    </source>
</evidence>
<feature type="transmembrane region" description="Helical" evidence="6">
    <location>
        <begin position="390"/>
        <end position="413"/>
    </location>
</feature>
<evidence type="ECO:0000256" key="2">
    <source>
        <dbReference type="ARBA" id="ARBA00022475"/>
    </source>
</evidence>
<evidence type="ECO:0000259" key="7">
    <source>
        <dbReference type="Pfam" id="PF02687"/>
    </source>
</evidence>
<dbReference type="PANTHER" id="PTHR30572:SF18">
    <property type="entry name" value="ABC-TYPE MACROLIDE FAMILY EXPORT SYSTEM PERMEASE COMPONENT 2"/>
    <property type="match status" value="1"/>
</dbReference>
<dbReference type="InterPro" id="IPR050250">
    <property type="entry name" value="Macrolide_Exporter_MacB"/>
</dbReference>
<comment type="caution">
    <text evidence="8">The sequence shown here is derived from an EMBL/GenBank/DDBJ whole genome shotgun (WGS) entry which is preliminary data.</text>
</comment>
<evidence type="ECO:0000256" key="1">
    <source>
        <dbReference type="ARBA" id="ARBA00004651"/>
    </source>
</evidence>
<name>A0A9D1DCG0_9FIRM</name>
<keyword evidence="4 6" id="KW-1133">Transmembrane helix</keyword>
<dbReference type="Proteomes" id="UP000886749">
    <property type="component" value="Unassembled WGS sequence"/>
</dbReference>
<feature type="transmembrane region" description="Helical" evidence="6">
    <location>
        <begin position="342"/>
        <end position="370"/>
    </location>
</feature>
<protein>
    <submittedName>
        <fullName evidence="8">ABC transporter permease</fullName>
    </submittedName>
</protein>
<dbReference type="GO" id="GO:0022857">
    <property type="term" value="F:transmembrane transporter activity"/>
    <property type="evidence" value="ECO:0007669"/>
    <property type="project" value="TreeGrafter"/>
</dbReference>
<dbReference type="Pfam" id="PF02687">
    <property type="entry name" value="FtsX"/>
    <property type="match status" value="1"/>
</dbReference>
<accession>A0A9D1DCG0</accession>
<reference evidence="8" key="2">
    <citation type="journal article" date="2021" name="PeerJ">
        <title>Extensive microbial diversity within the chicken gut microbiome revealed by metagenomics and culture.</title>
        <authorList>
            <person name="Gilroy R."/>
            <person name="Ravi A."/>
            <person name="Getino M."/>
            <person name="Pursley I."/>
            <person name="Horton D.L."/>
            <person name="Alikhan N.F."/>
            <person name="Baker D."/>
            <person name="Gharbi K."/>
            <person name="Hall N."/>
            <person name="Watson M."/>
            <person name="Adriaenssens E.M."/>
            <person name="Foster-Nyarko E."/>
            <person name="Jarju S."/>
            <person name="Secka A."/>
            <person name="Antonio M."/>
            <person name="Oren A."/>
            <person name="Chaudhuri R.R."/>
            <person name="La Ragione R."/>
            <person name="Hildebrand F."/>
            <person name="Pallen M.J."/>
        </authorList>
    </citation>
    <scope>NUCLEOTIDE SEQUENCE</scope>
    <source>
        <strain evidence="8">CHK184-25365</strain>
    </source>
</reference>
<organism evidence="8 9">
    <name type="scientific">Candidatus Egerieicola pullicola</name>
    <dbReference type="NCBI Taxonomy" id="2840775"/>
    <lineage>
        <taxon>Bacteria</taxon>
        <taxon>Bacillati</taxon>
        <taxon>Bacillota</taxon>
        <taxon>Clostridia</taxon>
        <taxon>Eubacteriales</taxon>
        <taxon>Oscillospiraceae</taxon>
        <taxon>Oscillospiraceae incertae sedis</taxon>
        <taxon>Candidatus Egerieicola</taxon>
    </lineage>
</organism>
<evidence type="ECO:0000256" key="5">
    <source>
        <dbReference type="ARBA" id="ARBA00023136"/>
    </source>
</evidence>
<reference evidence="8" key="1">
    <citation type="submission" date="2020-10" db="EMBL/GenBank/DDBJ databases">
        <authorList>
            <person name="Gilroy R."/>
        </authorList>
    </citation>
    <scope>NUCLEOTIDE SEQUENCE</scope>
    <source>
        <strain evidence="8">CHK184-25365</strain>
    </source>
</reference>
<sequence length="427" mass="47667">MKRISLWWQNLKGSILLDLLLLFVITVSIFSLSNAWGAYRYVDLANEKVNVALESDQALYYMDFSDIIPPATAEDVAKITAGNQARYELIQTVEQMSGVRSVLANYSMRVSSFNSPEMLGWTAMLCSTDYQKLFPELNRGEWFDQAENEDGTFNAVLCGEDFYDVPIGSTMDLVVYEDEGTDSVLNAFTIRVCGVIYSPAFIPTLGASGTSLTTPNFYLTVPTVLLGKCDTFEMLMQRGMDFQYGSALKNFFVDFTADATPEQIQAVQDLLSQTGGCLTFAEIQQDSAEYLDNSLKGSIVIPIFYVVVSFVAFFSITILSVFRRTRTYAVYYLLGYSKRRIVWSVTSHTGILILLAAGINLIYVNSYYAWVAMDWIQPDPVSPPYFDAASSWLVVGIAFFMFAVTLAAAIGVLRKKSPSGFWQTSKE</sequence>
<proteinExistence type="predicted"/>
<comment type="subcellular location">
    <subcellularLocation>
        <location evidence="1">Cell membrane</location>
        <topology evidence="1">Multi-pass membrane protein</topology>
    </subcellularLocation>
</comment>
<dbReference type="GO" id="GO:0005886">
    <property type="term" value="C:plasma membrane"/>
    <property type="evidence" value="ECO:0007669"/>
    <property type="project" value="UniProtKB-SubCell"/>
</dbReference>
<keyword evidence="5 6" id="KW-0472">Membrane</keyword>
<dbReference type="EMBL" id="DVGY01000070">
    <property type="protein sequence ID" value="HIR40773.1"/>
    <property type="molecule type" value="Genomic_DNA"/>
</dbReference>
<evidence type="ECO:0000313" key="8">
    <source>
        <dbReference type="EMBL" id="HIR40773.1"/>
    </source>
</evidence>
<keyword evidence="3 6" id="KW-0812">Transmembrane</keyword>
<feature type="transmembrane region" description="Helical" evidence="6">
    <location>
        <begin position="299"/>
        <end position="322"/>
    </location>
</feature>
<gene>
    <name evidence="8" type="ORF">IAB36_02985</name>
</gene>
<evidence type="ECO:0000313" key="9">
    <source>
        <dbReference type="Proteomes" id="UP000886749"/>
    </source>
</evidence>
<keyword evidence="2" id="KW-1003">Cell membrane</keyword>
<dbReference type="PANTHER" id="PTHR30572">
    <property type="entry name" value="MEMBRANE COMPONENT OF TRANSPORTER-RELATED"/>
    <property type="match status" value="1"/>
</dbReference>
<dbReference type="InterPro" id="IPR003838">
    <property type="entry name" value="ABC3_permease_C"/>
</dbReference>
<feature type="domain" description="ABC3 transporter permease C-terminal" evidence="7">
    <location>
        <begin position="299"/>
        <end position="418"/>
    </location>
</feature>